<comment type="caution">
    <text evidence="1">The sequence shown here is derived from an EMBL/GenBank/DDBJ whole genome shotgun (WGS) entry which is preliminary data.</text>
</comment>
<sequence length="184" mass="21132">MKAKAENDSLNPFEAIELLISKNKLEFTHINEVINQFLNRLQKLCPKCPNVPVGQRRSKGKRHILNVINVNCQRSYELPVTYWKCNNINEITTILEALKLNKKNESLVPMINDRNGSKCYICGKIGHLAHMPNVFIYLDDIVIGSVSVEQHKLDIDSFTNWNQSWCMAPLNYPEIEGISCERGF</sequence>
<feature type="non-terminal residue" evidence="1">
    <location>
        <position position="184"/>
    </location>
</feature>
<keyword evidence="2" id="KW-1185">Reference proteome</keyword>
<dbReference type="AlphaFoldDB" id="A0A177AQU8"/>
<protein>
    <submittedName>
        <fullName evidence="1">Uncharacterized protein</fullName>
    </submittedName>
</protein>
<name>A0A177AQU8_9BILA</name>
<organism evidence="1 2">
    <name type="scientific">Intoshia linei</name>
    <dbReference type="NCBI Taxonomy" id="1819745"/>
    <lineage>
        <taxon>Eukaryota</taxon>
        <taxon>Metazoa</taxon>
        <taxon>Spiralia</taxon>
        <taxon>Lophotrochozoa</taxon>
        <taxon>Mesozoa</taxon>
        <taxon>Orthonectida</taxon>
        <taxon>Rhopaluridae</taxon>
        <taxon>Intoshia</taxon>
    </lineage>
</organism>
<gene>
    <name evidence="1" type="ORF">A3Q56_08071</name>
</gene>
<evidence type="ECO:0000313" key="2">
    <source>
        <dbReference type="Proteomes" id="UP000078046"/>
    </source>
</evidence>
<reference evidence="1 2" key="1">
    <citation type="submission" date="2016-04" db="EMBL/GenBank/DDBJ databases">
        <title>The genome of Intoshia linei affirms orthonectids as highly simplified spiralians.</title>
        <authorList>
            <person name="Mikhailov K.V."/>
            <person name="Slusarev G.S."/>
            <person name="Nikitin M.A."/>
            <person name="Logacheva M.D."/>
            <person name="Penin A."/>
            <person name="Aleoshin V."/>
            <person name="Panchin Y.V."/>
        </authorList>
    </citation>
    <scope>NUCLEOTIDE SEQUENCE [LARGE SCALE GENOMIC DNA]</scope>
    <source>
        <strain evidence="1">Intl2013</strain>
        <tissue evidence="1">Whole animal</tissue>
    </source>
</reference>
<dbReference type="Proteomes" id="UP000078046">
    <property type="component" value="Unassembled WGS sequence"/>
</dbReference>
<accession>A0A177AQU8</accession>
<dbReference type="EMBL" id="LWCA01002043">
    <property type="protein sequence ID" value="OAF64190.1"/>
    <property type="molecule type" value="Genomic_DNA"/>
</dbReference>
<proteinExistence type="predicted"/>
<evidence type="ECO:0000313" key="1">
    <source>
        <dbReference type="EMBL" id="OAF64190.1"/>
    </source>
</evidence>